<keyword evidence="4" id="KW-1185">Reference proteome</keyword>
<dbReference type="PROSITE" id="PS50097">
    <property type="entry name" value="BTB"/>
    <property type="match status" value="1"/>
</dbReference>
<dbReference type="Proteomes" id="UP000669903">
    <property type="component" value="Unassembled WGS sequence"/>
</dbReference>
<dbReference type="Pfam" id="PF00651">
    <property type="entry name" value="BTB"/>
    <property type="match status" value="1"/>
</dbReference>
<dbReference type="Pfam" id="PF00754">
    <property type="entry name" value="F5_F8_type_C"/>
    <property type="match status" value="1"/>
</dbReference>
<name>A0A836GPM5_9HYME</name>
<dbReference type="SMART" id="SM00875">
    <property type="entry name" value="BACK"/>
    <property type="match status" value="1"/>
</dbReference>
<accession>A0A836GPM5</accession>
<dbReference type="Gene3D" id="1.25.40.420">
    <property type="match status" value="1"/>
</dbReference>
<protein>
    <submittedName>
        <fullName evidence="3">BTBD9 protein</fullName>
    </submittedName>
</protein>
<dbReference type="InterPro" id="IPR011705">
    <property type="entry name" value="BACK"/>
</dbReference>
<organism evidence="3 4">
    <name type="scientific">Acromyrmex charruanus</name>
    <dbReference type="NCBI Taxonomy" id="2715315"/>
    <lineage>
        <taxon>Eukaryota</taxon>
        <taxon>Metazoa</taxon>
        <taxon>Ecdysozoa</taxon>
        <taxon>Arthropoda</taxon>
        <taxon>Hexapoda</taxon>
        <taxon>Insecta</taxon>
        <taxon>Pterygota</taxon>
        <taxon>Neoptera</taxon>
        <taxon>Endopterygota</taxon>
        <taxon>Hymenoptera</taxon>
        <taxon>Apocrita</taxon>
        <taxon>Aculeata</taxon>
        <taxon>Formicoidea</taxon>
        <taxon>Formicidae</taxon>
        <taxon>Myrmicinae</taxon>
        <taxon>Acromyrmex</taxon>
    </lineage>
</organism>
<evidence type="ECO:0000313" key="4">
    <source>
        <dbReference type="Proteomes" id="UP000669903"/>
    </source>
</evidence>
<dbReference type="EMBL" id="JAANIC010001256">
    <property type="protein sequence ID" value="KAG5346956.1"/>
    <property type="molecule type" value="Genomic_DNA"/>
</dbReference>
<sequence>MSSNHHLNSSSGEINHIHFVSEDIEALYLSEEYADVTLVVAGQKFRCHKLILAARSEYFRALLFGGMKESTQSEIELTVSSLHAFKGLLKYIYTGRMSLTNERDEVILDILALAHLYGFMDLESAISDYLKEILSIKNICSILDTAFLYHMEFLTNVCFEYMDVHASEVVQHESFLHLSSAALTELISRDSFCAPEIEIFSAIRLWVNNNPDVDSTEVLAQLRLSLIPLSDLLSVVRPSQLISPDALLDAIAVQTQTPDSELPYRGHLLIDENVADSSLDAQVLQGEMRSYLLNGDVHNYDMERGYTRHTISNTEEYGILIKLGSQYIINHIKMLLWDLDLRSYSYYIELHILYNIKYIKRSFLSYYFNMGSMNQKDWVMLVNYKDYYCRSWQYLYFEPRVVLYIRIVGTNNTVNKVTYYTNHTEKISQGFIVPTKNIATTMRSACVIEGVSRSRNNLLNGDTSNYDWDSGYTCHQLGSGSILVQLGQPYMIGSMRLLLWDCDDRSYSYYIEVSGNSWNWVSVADKSEETCKSWQTIRFPPRPVVFIKIVGVHNTANEVFHCVHLECPAQVDDKNSKSPTDKEAQTSTSSDGNNSILPLPPPPLPEVATEAVHIDSDES</sequence>
<gene>
    <name evidence="3" type="primary">Btbd9_1</name>
    <name evidence="3" type="ORF">G6Z76_0009287</name>
</gene>
<evidence type="ECO:0000259" key="2">
    <source>
        <dbReference type="PROSITE" id="PS50097"/>
    </source>
</evidence>
<feature type="compositionally biased region" description="Polar residues" evidence="1">
    <location>
        <begin position="585"/>
        <end position="596"/>
    </location>
</feature>
<dbReference type="SUPFAM" id="SSF49785">
    <property type="entry name" value="Galactose-binding domain-like"/>
    <property type="match status" value="1"/>
</dbReference>
<dbReference type="GO" id="GO:0008344">
    <property type="term" value="P:adult locomotory behavior"/>
    <property type="evidence" value="ECO:0007669"/>
    <property type="project" value="TreeGrafter"/>
</dbReference>
<feature type="domain" description="BTB" evidence="2">
    <location>
        <begin position="34"/>
        <end position="101"/>
    </location>
</feature>
<dbReference type="GO" id="GO:0005737">
    <property type="term" value="C:cytoplasm"/>
    <property type="evidence" value="ECO:0007669"/>
    <property type="project" value="TreeGrafter"/>
</dbReference>
<proteinExistence type="predicted"/>
<dbReference type="GO" id="GO:0050804">
    <property type="term" value="P:modulation of chemical synaptic transmission"/>
    <property type="evidence" value="ECO:0007669"/>
    <property type="project" value="TreeGrafter"/>
</dbReference>
<dbReference type="PANTHER" id="PTHR46306:SF1">
    <property type="entry name" value="BTB_POZ DOMAIN-CONTAINING PROTEIN 9"/>
    <property type="match status" value="1"/>
</dbReference>
<dbReference type="GO" id="GO:0048512">
    <property type="term" value="P:circadian behavior"/>
    <property type="evidence" value="ECO:0007669"/>
    <property type="project" value="TreeGrafter"/>
</dbReference>
<feature type="non-terminal residue" evidence="3">
    <location>
        <position position="1"/>
    </location>
</feature>
<dbReference type="SUPFAM" id="SSF54695">
    <property type="entry name" value="POZ domain"/>
    <property type="match status" value="1"/>
</dbReference>
<dbReference type="InterPro" id="IPR000210">
    <property type="entry name" value="BTB/POZ_dom"/>
</dbReference>
<dbReference type="InterPro" id="IPR011333">
    <property type="entry name" value="SKP1/BTB/POZ_sf"/>
</dbReference>
<dbReference type="InterPro" id="IPR052407">
    <property type="entry name" value="BTB_POZ_domain_cont_9"/>
</dbReference>
<dbReference type="FunFam" id="1.25.40.420:FF:000005">
    <property type="entry name" value="BTB/POZ domain-containing protein 9"/>
    <property type="match status" value="1"/>
</dbReference>
<dbReference type="Gene3D" id="2.60.120.260">
    <property type="entry name" value="Galactose-binding domain-like"/>
    <property type="match status" value="2"/>
</dbReference>
<feature type="region of interest" description="Disordered" evidence="1">
    <location>
        <begin position="572"/>
        <end position="619"/>
    </location>
</feature>
<feature type="non-terminal residue" evidence="3">
    <location>
        <position position="619"/>
    </location>
</feature>
<dbReference type="FunFam" id="2.60.120.260:FF:000051">
    <property type="entry name" value="BTB/POZ domain-containing protein 9"/>
    <property type="match status" value="1"/>
</dbReference>
<reference evidence="3" key="1">
    <citation type="submission" date="2020-03" db="EMBL/GenBank/DDBJ databases">
        <title>Relaxed selection underlies rapid genomic changes in the transitions from sociality to social parasitism in ants.</title>
        <authorList>
            <person name="Bi X."/>
        </authorList>
    </citation>
    <scope>NUCLEOTIDE SEQUENCE</scope>
    <source>
        <strain evidence="3">BGI-DK2014a</strain>
        <tissue evidence="3">Whole body</tissue>
    </source>
</reference>
<dbReference type="CDD" id="cd18287">
    <property type="entry name" value="BTB_POZ_BTBD9"/>
    <property type="match status" value="1"/>
</dbReference>
<evidence type="ECO:0000256" key="1">
    <source>
        <dbReference type="SAM" id="MobiDB-lite"/>
    </source>
</evidence>
<dbReference type="InterPro" id="IPR000421">
    <property type="entry name" value="FA58C"/>
</dbReference>
<evidence type="ECO:0000313" key="3">
    <source>
        <dbReference type="EMBL" id="KAG5346956.1"/>
    </source>
</evidence>
<dbReference type="Pfam" id="PF07707">
    <property type="entry name" value="BACK"/>
    <property type="match status" value="1"/>
</dbReference>
<dbReference type="SMART" id="SM00225">
    <property type="entry name" value="BTB"/>
    <property type="match status" value="1"/>
</dbReference>
<dbReference type="AlphaFoldDB" id="A0A836GPM5"/>
<dbReference type="Gene3D" id="3.30.710.10">
    <property type="entry name" value="Potassium Channel Kv1.1, Chain A"/>
    <property type="match status" value="1"/>
</dbReference>
<dbReference type="PANTHER" id="PTHR46306">
    <property type="entry name" value="BTB/POZ DOMAIN-CONTAINING PROTEIN 9"/>
    <property type="match status" value="1"/>
</dbReference>
<feature type="compositionally biased region" description="Basic and acidic residues" evidence="1">
    <location>
        <begin position="572"/>
        <end position="584"/>
    </location>
</feature>
<dbReference type="InterPro" id="IPR008979">
    <property type="entry name" value="Galactose-bd-like_sf"/>
</dbReference>
<comment type="caution">
    <text evidence="3">The sequence shown here is derived from an EMBL/GenBank/DDBJ whole genome shotgun (WGS) entry which is preliminary data.</text>
</comment>